<reference evidence="3" key="1">
    <citation type="submission" date="2023-03" db="EMBL/GenBank/DDBJ databases">
        <authorList>
            <person name="Julca I."/>
        </authorList>
    </citation>
    <scope>NUCLEOTIDE SEQUENCE</scope>
</reference>
<dbReference type="EMBL" id="OX459124">
    <property type="protein sequence ID" value="CAI9112884.1"/>
    <property type="molecule type" value="Genomic_DNA"/>
</dbReference>
<dbReference type="Pfam" id="PF03080">
    <property type="entry name" value="Neprosin"/>
    <property type="match status" value="1"/>
</dbReference>
<evidence type="ECO:0000313" key="3">
    <source>
        <dbReference type="EMBL" id="CAI9112884.1"/>
    </source>
</evidence>
<name>A0AAV1DY57_OLDCO</name>
<accession>A0AAV1DY57</accession>
<dbReference type="Proteomes" id="UP001161247">
    <property type="component" value="Chromosome 7"/>
</dbReference>
<dbReference type="PROSITE" id="PS52045">
    <property type="entry name" value="NEPROSIN_PEP_CD"/>
    <property type="match status" value="1"/>
</dbReference>
<dbReference type="InterPro" id="IPR053168">
    <property type="entry name" value="Glutamic_endopeptidase"/>
</dbReference>
<feature type="chain" id="PRO_5043404453" evidence="1">
    <location>
        <begin position="29"/>
        <end position="373"/>
    </location>
</feature>
<sequence>MNETKEFSVHMALLAIFFSSFCIHDIKAITVNNEEHFPYSTRTIAKTTSGDIYDCIDRQSQTGFKVPTLHKPNVSFKNESKGFDLDEIWSGKPCPPGTIPVPQKTGKLQKYTFPPKSFLRDGESYSGGTEFVGIIVNEGELMGAYAEITIWNPKPIHPGQFSAASILVENGEDAIEAGWIVHPDLYQDTQTRLYTAWRTATGGYYNVDYPGFVIVNEEIPLNYVFPRTSNAWGEIDQVAITIQRGDEAGNWYLTVNGNVLGFWKGELFSKLANSAATIRFGGQVYSRPPTKDSPPMGSGRFVNNNHIRTCYMQNVQILMDEFVPPPSYTKIDLTRCYACGGDNYVDQPKRGVKGFHFYIGGKGGHDGTSCVYV</sequence>
<keyword evidence="4" id="KW-1185">Reference proteome</keyword>
<dbReference type="InterPro" id="IPR004314">
    <property type="entry name" value="Neprosin"/>
</dbReference>
<evidence type="ECO:0000256" key="1">
    <source>
        <dbReference type="SAM" id="SignalP"/>
    </source>
</evidence>
<dbReference type="Gene3D" id="3.90.1320.10">
    <property type="entry name" value="Outer-capsid protein sigma 3, large lobe"/>
    <property type="match status" value="1"/>
</dbReference>
<dbReference type="PANTHER" id="PTHR31589">
    <property type="entry name" value="PROTEIN, PUTATIVE (DUF239)-RELATED-RELATED"/>
    <property type="match status" value="1"/>
</dbReference>
<evidence type="ECO:0000313" key="4">
    <source>
        <dbReference type="Proteomes" id="UP001161247"/>
    </source>
</evidence>
<dbReference type="AlphaFoldDB" id="A0AAV1DY57"/>
<keyword evidence="1" id="KW-0732">Signal</keyword>
<feature type="signal peptide" evidence="1">
    <location>
        <begin position="1"/>
        <end position="28"/>
    </location>
</feature>
<dbReference type="PANTHER" id="PTHR31589:SF110">
    <property type="entry name" value="PROTEIN, PUTATIVE (DUF239)-RELATED"/>
    <property type="match status" value="1"/>
</dbReference>
<feature type="domain" description="Neprosin PEP catalytic" evidence="2">
    <location>
        <begin position="122"/>
        <end position="371"/>
    </location>
</feature>
<evidence type="ECO:0000259" key="2">
    <source>
        <dbReference type="PROSITE" id="PS52045"/>
    </source>
</evidence>
<organism evidence="3 4">
    <name type="scientific">Oldenlandia corymbosa var. corymbosa</name>
    <dbReference type="NCBI Taxonomy" id="529605"/>
    <lineage>
        <taxon>Eukaryota</taxon>
        <taxon>Viridiplantae</taxon>
        <taxon>Streptophyta</taxon>
        <taxon>Embryophyta</taxon>
        <taxon>Tracheophyta</taxon>
        <taxon>Spermatophyta</taxon>
        <taxon>Magnoliopsida</taxon>
        <taxon>eudicotyledons</taxon>
        <taxon>Gunneridae</taxon>
        <taxon>Pentapetalae</taxon>
        <taxon>asterids</taxon>
        <taxon>lamiids</taxon>
        <taxon>Gentianales</taxon>
        <taxon>Rubiaceae</taxon>
        <taxon>Rubioideae</taxon>
        <taxon>Spermacoceae</taxon>
        <taxon>Hedyotis-Oldenlandia complex</taxon>
        <taxon>Oldenlandia</taxon>
    </lineage>
</organism>
<proteinExistence type="predicted"/>
<gene>
    <name evidence="3" type="ORF">OLC1_LOCUS19994</name>
</gene>
<protein>
    <submittedName>
        <fullName evidence="3">OLC1v1013387C1</fullName>
    </submittedName>
</protein>